<comment type="similarity">
    <text evidence="2">Belongs to the bacterial solute-binding protein 5 family.</text>
</comment>
<dbReference type="GO" id="GO:1904680">
    <property type="term" value="F:peptide transmembrane transporter activity"/>
    <property type="evidence" value="ECO:0007669"/>
    <property type="project" value="TreeGrafter"/>
</dbReference>
<dbReference type="Pfam" id="PF00496">
    <property type="entry name" value="SBP_bac_5"/>
    <property type="match status" value="1"/>
</dbReference>
<organism evidence="11 12">
    <name type="scientific">Bacillus oleivorans</name>
    <dbReference type="NCBI Taxonomy" id="1448271"/>
    <lineage>
        <taxon>Bacteria</taxon>
        <taxon>Bacillati</taxon>
        <taxon>Bacillota</taxon>
        <taxon>Bacilli</taxon>
        <taxon>Bacillales</taxon>
        <taxon>Bacillaceae</taxon>
        <taxon>Bacillus</taxon>
    </lineage>
</organism>
<proteinExistence type="inferred from homology"/>
<keyword evidence="5" id="KW-0653">Protein transport</keyword>
<evidence type="ECO:0000256" key="8">
    <source>
        <dbReference type="SAM" id="MobiDB-lite"/>
    </source>
</evidence>
<feature type="domain" description="Solute-binding protein family 5" evidence="10">
    <location>
        <begin position="99"/>
        <end position="472"/>
    </location>
</feature>
<evidence type="ECO:0000256" key="4">
    <source>
        <dbReference type="ARBA" id="ARBA00022729"/>
    </source>
</evidence>
<dbReference type="GO" id="GO:0030288">
    <property type="term" value="C:outer membrane-bounded periplasmic space"/>
    <property type="evidence" value="ECO:0007669"/>
    <property type="project" value="UniProtKB-ARBA"/>
</dbReference>
<evidence type="ECO:0000259" key="10">
    <source>
        <dbReference type="Pfam" id="PF00496"/>
    </source>
</evidence>
<dbReference type="PROSITE" id="PS51257">
    <property type="entry name" value="PROKAR_LIPOPROTEIN"/>
    <property type="match status" value="1"/>
</dbReference>
<comment type="subcellular location">
    <subcellularLocation>
        <location evidence="1">Cell membrane</location>
        <topology evidence="1">Lipid-anchor</topology>
    </subcellularLocation>
</comment>
<evidence type="ECO:0000256" key="5">
    <source>
        <dbReference type="ARBA" id="ARBA00022856"/>
    </source>
</evidence>
<reference evidence="11 12" key="1">
    <citation type="submission" date="2017-08" db="EMBL/GenBank/DDBJ databases">
        <authorList>
            <person name="de Groot N.N."/>
        </authorList>
    </citation>
    <scope>NUCLEOTIDE SEQUENCE [LARGE SCALE GENOMIC DNA]</scope>
    <source>
        <strain evidence="11 12">JC228</strain>
    </source>
</reference>
<evidence type="ECO:0000256" key="7">
    <source>
        <dbReference type="ARBA" id="ARBA00023288"/>
    </source>
</evidence>
<keyword evidence="3" id="KW-0813">Transport</keyword>
<protein>
    <submittedName>
        <fullName evidence="11">Oligopeptide transport system substrate-binding protein</fullName>
    </submittedName>
</protein>
<dbReference type="Gene3D" id="3.40.190.10">
    <property type="entry name" value="Periplasmic binding protein-like II"/>
    <property type="match status" value="1"/>
</dbReference>
<dbReference type="GO" id="GO:0015833">
    <property type="term" value="P:peptide transport"/>
    <property type="evidence" value="ECO:0007669"/>
    <property type="project" value="UniProtKB-KW"/>
</dbReference>
<dbReference type="SUPFAM" id="SSF53850">
    <property type="entry name" value="Periplasmic binding protein-like II"/>
    <property type="match status" value="1"/>
</dbReference>
<dbReference type="Proteomes" id="UP000219546">
    <property type="component" value="Unassembled WGS sequence"/>
</dbReference>
<feature type="compositionally biased region" description="Polar residues" evidence="8">
    <location>
        <begin position="28"/>
        <end position="45"/>
    </location>
</feature>
<dbReference type="InterPro" id="IPR039424">
    <property type="entry name" value="SBP_5"/>
</dbReference>
<keyword evidence="4 9" id="KW-0732">Signal</keyword>
<keyword evidence="5" id="KW-0571">Peptide transport</keyword>
<dbReference type="Gene3D" id="3.90.76.10">
    <property type="entry name" value="Dipeptide-binding Protein, Domain 1"/>
    <property type="match status" value="1"/>
</dbReference>
<evidence type="ECO:0000256" key="2">
    <source>
        <dbReference type="ARBA" id="ARBA00005695"/>
    </source>
</evidence>
<dbReference type="OrthoDB" id="9801912at2"/>
<evidence type="ECO:0000256" key="1">
    <source>
        <dbReference type="ARBA" id="ARBA00004193"/>
    </source>
</evidence>
<name>A0A285D611_9BACI</name>
<dbReference type="InterPro" id="IPR030678">
    <property type="entry name" value="Peptide/Ni-bd"/>
</dbReference>
<evidence type="ECO:0000313" key="12">
    <source>
        <dbReference type="Proteomes" id="UP000219546"/>
    </source>
</evidence>
<evidence type="ECO:0000256" key="6">
    <source>
        <dbReference type="ARBA" id="ARBA00023139"/>
    </source>
</evidence>
<dbReference type="AlphaFoldDB" id="A0A285D611"/>
<dbReference type="FunFam" id="3.90.76.10:FF:000001">
    <property type="entry name" value="Oligopeptide ABC transporter substrate-binding protein"/>
    <property type="match status" value="1"/>
</dbReference>
<keyword evidence="6" id="KW-0564">Palmitate</keyword>
<accession>A0A285D611</accession>
<dbReference type="RefSeq" id="WP_097160116.1">
    <property type="nucleotide sequence ID" value="NZ_JBEPMQ010000011.1"/>
</dbReference>
<sequence length="552" mass="62338">MNKKPLLIISFLCIVIGLLAACNFTGSEKTTQQPTENGDASASTDEGSKAQGQVLRVIEEDEIASLDIVKAHDTVSGVVISNTMEGLYGIDKNHQPVLAGASKHEVSEDGLVHTFTIRDNVWSNGDPVTAYDYEYSWKRTFEEVGYYTYSFANAKILNAQAIMDGEKSPDELGIEAKDDKTLVVTLEGPSPLLNYSLAFTAFFPVNQAFVEEVGDAYGTEYDMALYNGPFMLTDWQHDQGWKYKKNPNYREADMVKLEEINVSVVKDESTAVNLYEAGKVDLIEVSSAFIDRYKSDPNYSASVTAGLKFLRFNHNNKFLANEHIRRALDMAWEKESLTDVILKNGSIPTYFLVPDIAKAPSGETFRSLNGDFTGTVEEAQKYFKQGLEELGVDSIELNVLAADDTVNRDTAEYLKAEWEKNLDGLTINIEIQPFQSRLELEKAIDYDISLSSYIPSSADPLNYLDMWVTGKSFNRMDYSNPEYDELVNRAWNELDDEKRYDLMLEAERMLFDDAAIGPMYQDATAIIRKPYVKDVVHHPTLPQYDYKWVYIE</sequence>
<feature type="chain" id="PRO_5039605234" evidence="9">
    <location>
        <begin position="21"/>
        <end position="552"/>
    </location>
</feature>
<evidence type="ECO:0000313" key="11">
    <source>
        <dbReference type="EMBL" id="SNX74776.1"/>
    </source>
</evidence>
<dbReference type="InterPro" id="IPR000914">
    <property type="entry name" value="SBP_5_dom"/>
</dbReference>
<dbReference type="PANTHER" id="PTHR30290:SF10">
    <property type="entry name" value="PERIPLASMIC OLIGOPEPTIDE-BINDING PROTEIN-RELATED"/>
    <property type="match status" value="1"/>
</dbReference>
<keyword evidence="12" id="KW-1185">Reference proteome</keyword>
<feature type="signal peptide" evidence="9">
    <location>
        <begin position="1"/>
        <end position="20"/>
    </location>
</feature>
<dbReference type="Gene3D" id="3.10.105.10">
    <property type="entry name" value="Dipeptide-binding Protein, Domain 3"/>
    <property type="match status" value="1"/>
</dbReference>
<dbReference type="PANTHER" id="PTHR30290">
    <property type="entry name" value="PERIPLASMIC BINDING COMPONENT OF ABC TRANSPORTER"/>
    <property type="match status" value="1"/>
</dbReference>
<dbReference type="FunFam" id="3.10.105.10:FF:000001">
    <property type="entry name" value="Oligopeptide ABC transporter, oligopeptide-binding protein"/>
    <property type="match status" value="1"/>
</dbReference>
<evidence type="ECO:0000256" key="3">
    <source>
        <dbReference type="ARBA" id="ARBA00022448"/>
    </source>
</evidence>
<evidence type="ECO:0000256" key="9">
    <source>
        <dbReference type="SAM" id="SignalP"/>
    </source>
</evidence>
<dbReference type="CDD" id="cd08504">
    <property type="entry name" value="PBP2_OppA"/>
    <property type="match status" value="1"/>
</dbReference>
<dbReference type="GO" id="GO:0043190">
    <property type="term" value="C:ATP-binding cassette (ABC) transporter complex"/>
    <property type="evidence" value="ECO:0007669"/>
    <property type="project" value="InterPro"/>
</dbReference>
<feature type="region of interest" description="Disordered" evidence="8">
    <location>
        <begin position="28"/>
        <end position="48"/>
    </location>
</feature>
<gene>
    <name evidence="11" type="ORF">SAMN05877753_11067</name>
</gene>
<dbReference type="PIRSF" id="PIRSF002741">
    <property type="entry name" value="MppA"/>
    <property type="match status" value="1"/>
</dbReference>
<keyword evidence="7" id="KW-0449">Lipoprotein</keyword>
<dbReference type="EMBL" id="OAOP01000010">
    <property type="protein sequence ID" value="SNX74776.1"/>
    <property type="molecule type" value="Genomic_DNA"/>
</dbReference>